<sequence length="379" mass="41599">MLNLHNSVINTCKRLLKTGILALLLFTLSVGLSAAWWDFGGSTTTRESRLPQGDPITDGKALLRYALPIDNEPVRKIQRSLEDIANRLRAKRWSSVSSDIAAASRVLNISKSQLLASVSESKQSEAEAIIEQLNRGIINIREVAEAKDGEQVLEQRAQLLVLVGQLEKLMLEGFPFEVPSEFASLPQLKGRATIEMETEKGSLTLVVDGYSAPITAGNFVDLVQRGFYDGLEFIRSEQSYVLQTGDPPGPEVGFIDPGSGEYRSIPLEILVKGDQEPIYSFTLEEIGRFREQPVLPFSAYGTVAMARPESENDGGSSQFFFFLFQPELTPAGVNLLDGRYTVFGYVVEGKKVLEKLGKGDKIISAKVVAGLENLVEPEA</sequence>
<evidence type="ECO:0000256" key="1">
    <source>
        <dbReference type="ARBA" id="ARBA00013194"/>
    </source>
</evidence>
<evidence type="ECO:0000313" key="7">
    <source>
        <dbReference type="Proteomes" id="UP000269154"/>
    </source>
</evidence>
<dbReference type="EC" id="5.2.1.8" evidence="1"/>
<dbReference type="PANTHER" id="PTHR43246">
    <property type="entry name" value="PEPTIDYL-PROLYL CIS-TRANS ISOMERASE CYP38, CHLOROPLASTIC"/>
    <property type="match status" value="1"/>
</dbReference>
<dbReference type="SUPFAM" id="SSF50891">
    <property type="entry name" value="Cyclophilin-like"/>
    <property type="match status" value="1"/>
</dbReference>
<dbReference type="Gene3D" id="1.20.120.290">
    <property type="entry name" value="Oxygen-evolving enhancer protein 3 (PsbQ), four-helix up-down bundle"/>
    <property type="match status" value="1"/>
</dbReference>
<dbReference type="SUPFAM" id="SSF101112">
    <property type="entry name" value="Oxygen-evolving enhancer protein 3"/>
    <property type="match status" value="1"/>
</dbReference>
<dbReference type="Gene3D" id="2.40.100.10">
    <property type="entry name" value="Cyclophilin-like"/>
    <property type="match status" value="1"/>
</dbReference>
<dbReference type="InterPro" id="IPR029000">
    <property type="entry name" value="Cyclophilin-like_dom_sf"/>
</dbReference>
<evidence type="ECO:0000256" key="3">
    <source>
        <dbReference type="ARBA" id="ARBA00023110"/>
    </source>
</evidence>
<name>A0A3N6PNL5_9CYAN</name>
<dbReference type="InterPro" id="IPR002130">
    <property type="entry name" value="Cyclophilin-type_PPIase_dom"/>
</dbReference>
<dbReference type="Proteomes" id="UP000269154">
    <property type="component" value="Unassembled WGS sequence"/>
</dbReference>
<dbReference type="OrthoDB" id="9796864at2"/>
<reference evidence="6 7" key="1">
    <citation type="journal article" date="2018" name="ACS Chem. Biol.">
        <title>Ketoreductase domain dysfunction expands chemodiversity: malyngamide biosynthesis in the cyanobacterium Okeania hirsuta.</title>
        <authorList>
            <person name="Moss N.A."/>
            <person name="Leao T."/>
            <person name="Rankin M."/>
            <person name="McCullough T.M."/>
            <person name="Qu P."/>
            <person name="Korobeynikov A."/>
            <person name="Smith J.L."/>
            <person name="Gerwick L."/>
            <person name="Gerwick W.H."/>
        </authorList>
    </citation>
    <scope>NUCLEOTIDE SEQUENCE [LARGE SCALE GENOMIC DNA]</scope>
    <source>
        <strain evidence="6 7">PAB10Feb10-1</strain>
    </source>
</reference>
<dbReference type="EMBL" id="RCBY01000030">
    <property type="protein sequence ID" value="RQH48290.1"/>
    <property type="molecule type" value="Genomic_DNA"/>
</dbReference>
<feature type="domain" description="PPIase cyclophilin-type" evidence="5">
    <location>
        <begin position="197"/>
        <end position="356"/>
    </location>
</feature>
<gene>
    <name evidence="6" type="ORF">D5R40_07920</name>
</gene>
<comment type="caution">
    <text evidence="6">The sequence shown here is derived from an EMBL/GenBank/DDBJ whole genome shotgun (WGS) entry which is preliminary data.</text>
</comment>
<dbReference type="AlphaFoldDB" id="A0A3N6PNL5"/>
<dbReference type="Pfam" id="PF21329">
    <property type="entry name" value="CYP38_PsbQ-like"/>
    <property type="match status" value="1"/>
</dbReference>
<keyword evidence="7" id="KW-1185">Reference proteome</keyword>
<proteinExistence type="predicted"/>
<keyword evidence="2" id="KW-0793">Thylakoid</keyword>
<dbReference type="CDD" id="cd01924">
    <property type="entry name" value="cyclophilin_TLP40_like"/>
    <property type="match status" value="1"/>
</dbReference>
<evidence type="ECO:0000259" key="5">
    <source>
        <dbReference type="PROSITE" id="PS50072"/>
    </source>
</evidence>
<dbReference type="InterPro" id="IPR048563">
    <property type="entry name" value="CYP38_PsbQ-like"/>
</dbReference>
<keyword evidence="4 6" id="KW-0413">Isomerase</keyword>
<protein>
    <recommendedName>
        <fullName evidence="1">peptidylprolyl isomerase</fullName>
        <ecNumber evidence="1">5.2.1.8</ecNumber>
    </recommendedName>
</protein>
<dbReference type="Pfam" id="PF00160">
    <property type="entry name" value="Pro_isomerase"/>
    <property type="match status" value="1"/>
</dbReference>
<evidence type="ECO:0000313" key="6">
    <source>
        <dbReference type="EMBL" id="RQH48290.1"/>
    </source>
</evidence>
<evidence type="ECO:0000256" key="4">
    <source>
        <dbReference type="ARBA" id="ARBA00023235"/>
    </source>
</evidence>
<accession>A0A3N6PNL5</accession>
<keyword evidence="3" id="KW-0697">Rotamase</keyword>
<organism evidence="6 7">
    <name type="scientific">Okeania hirsuta</name>
    <dbReference type="NCBI Taxonomy" id="1458930"/>
    <lineage>
        <taxon>Bacteria</taxon>
        <taxon>Bacillati</taxon>
        <taxon>Cyanobacteriota</taxon>
        <taxon>Cyanophyceae</taxon>
        <taxon>Oscillatoriophycideae</taxon>
        <taxon>Oscillatoriales</taxon>
        <taxon>Microcoleaceae</taxon>
        <taxon>Okeania</taxon>
    </lineage>
</organism>
<evidence type="ECO:0000256" key="2">
    <source>
        <dbReference type="ARBA" id="ARBA00023078"/>
    </source>
</evidence>
<dbReference type="InterPro" id="IPR044665">
    <property type="entry name" value="E_coli_cyclophilin_A-like"/>
</dbReference>
<dbReference type="PROSITE" id="PS50072">
    <property type="entry name" value="CSA_PPIASE_2"/>
    <property type="match status" value="1"/>
</dbReference>
<dbReference type="GO" id="GO:0003755">
    <property type="term" value="F:peptidyl-prolyl cis-trans isomerase activity"/>
    <property type="evidence" value="ECO:0007669"/>
    <property type="project" value="UniProtKB-KW"/>
</dbReference>
<dbReference type="RefSeq" id="WP_124145887.1">
    <property type="nucleotide sequence ID" value="NZ_CAWOKI010000127.1"/>
</dbReference>
<dbReference type="InterPro" id="IPR023222">
    <property type="entry name" value="PsbQ-like_dom_sf"/>
</dbReference>